<protein>
    <submittedName>
        <fullName evidence="1">Multifunctional CCA protein</fullName>
    </submittedName>
</protein>
<accession>A0AAE1LAN6</accession>
<evidence type="ECO:0000313" key="2">
    <source>
        <dbReference type="Proteomes" id="UP001219518"/>
    </source>
</evidence>
<sequence>MSLTCGPMSKVLSKTGNIRRIDRLNVAKMSKVLSKTENMRKIARLDVAKVCIQLCSTDATSQGADFRWVYTAKNDFTWFRDVKSNGVAF</sequence>
<dbReference type="EMBL" id="JAHWGI010000307">
    <property type="protein sequence ID" value="KAK3913026.1"/>
    <property type="molecule type" value="Genomic_DNA"/>
</dbReference>
<proteinExistence type="predicted"/>
<comment type="caution">
    <text evidence="1">The sequence shown here is derived from an EMBL/GenBank/DDBJ whole genome shotgun (WGS) entry which is preliminary data.</text>
</comment>
<evidence type="ECO:0000313" key="1">
    <source>
        <dbReference type="EMBL" id="KAK3913026.1"/>
    </source>
</evidence>
<organism evidence="1 2">
    <name type="scientific">Frankliniella fusca</name>
    <dbReference type="NCBI Taxonomy" id="407009"/>
    <lineage>
        <taxon>Eukaryota</taxon>
        <taxon>Metazoa</taxon>
        <taxon>Ecdysozoa</taxon>
        <taxon>Arthropoda</taxon>
        <taxon>Hexapoda</taxon>
        <taxon>Insecta</taxon>
        <taxon>Pterygota</taxon>
        <taxon>Neoptera</taxon>
        <taxon>Paraneoptera</taxon>
        <taxon>Thysanoptera</taxon>
        <taxon>Terebrantia</taxon>
        <taxon>Thripoidea</taxon>
        <taxon>Thripidae</taxon>
        <taxon>Frankliniella</taxon>
    </lineage>
</organism>
<name>A0AAE1LAN6_9NEOP</name>
<reference evidence="1" key="2">
    <citation type="journal article" date="2023" name="BMC Genomics">
        <title>Pest status, molecular evolution, and epigenetic factors derived from the genome assembly of Frankliniella fusca, a thysanopteran phytovirus vector.</title>
        <authorList>
            <person name="Catto M.A."/>
            <person name="Labadie P.E."/>
            <person name="Jacobson A.L."/>
            <person name="Kennedy G.G."/>
            <person name="Srinivasan R."/>
            <person name="Hunt B.G."/>
        </authorList>
    </citation>
    <scope>NUCLEOTIDE SEQUENCE</scope>
    <source>
        <strain evidence="1">PL_HMW_Pooled</strain>
    </source>
</reference>
<dbReference type="AlphaFoldDB" id="A0AAE1LAN6"/>
<gene>
    <name evidence="1" type="ORF">KUF71_022480</name>
</gene>
<dbReference type="Proteomes" id="UP001219518">
    <property type="component" value="Unassembled WGS sequence"/>
</dbReference>
<keyword evidence="2" id="KW-1185">Reference proteome</keyword>
<reference evidence="1" key="1">
    <citation type="submission" date="2021-07" db="EMBL/GenBank/DDBJ databases">
        <authorList>
            <person name="Catto M.A."/>
            <person name="Jacobson A."/>
            <person name="Kennedy G."/>
            <person name="Labadie P."/>
            <person name="Hunt B.G."/>
            <person name="Srinivasan R."/>
        </authorList>
    </citation>
    <scope>NUCLEOTIDE SEQUENCE</scope>
    <source>
        <strain evidence="1">PL_HMW_Pooled</strain>
        <tissue evidence="1">Head</tissue>
    </source>
</reference>